<protein>
    <submittedName>
        <fullName evidence="1">Uncharacterized protein</fullName>
    </submittedName>
</protein>
<name>A0ABY3FQJ7_9BACI</name>
<sequence>MLLLVDIYSIHYPSYINKSCKSRYKIYHNICYYIRTHLK</sequence>
<gene>
    <name evidence="1" type="ORF">CHCC15381_0345</name>
</gene>
<proteinExistence type="predicted"/>
<reference evidence="1 2" key="1">
    <citation type="submission" date="2019-06" db="EMBL/GenBank/DDBJ databases">
        <title>Genome sequence analysis of &gt;100 Bacillus licheniformis strains suggests intrinsic resistance to this species.</title>
        <authorList>
            <person name="Wels M."/>
            <person name="Siezen R.J."/>
            <person name="Johansen E."/>
            <person name="Stuer-Lauridsen B."/>
            <person name="Bjerre K."/>
            <person name="Nielsen B.K.K."/>
        </authorList>
    </citation>
    <scope>NUCLEOTIDE SEQUENCE [LARGE SCALE GENOMIC DNA]</scope>
    <source>
        <strain evidence="1 2">BAC-15381</strain>
    </source>
</reference>
<organism evidence="1 2">
    <name type="scientific">Bacillus paralicheniformis</name>
    <dbReference type="NCBI Taxonomy" id="1648923"/>
    <lineage>
        <taxon>Bacteria</taxon>
        <taxon>Bacillati</taxon>
        <taxon>Bacillota</taxon>
        <taxon>Bacilli</taxon>
        <taxon>Bacillales</taxon>
        <taxon>Bacillaceae</taxon>
        <taxon>Bacillus</taxon>
    </lineage>
</organism>
<comment type="caution">
    <text evidence="1">The sequence shown here is derived from an EMBL/GenBank/DDBJ whole genome shotgun (WGS) entry which is preliminary data.</text>
</comment>
<accession>A0ABY3FQJ7</accession>
<evidence type="ECO:0000313" key="1">
    <source>
        <dbReference type="EMBL" id="TWL33838.1"/>
    </source>
</evidence>
<keyword evidence="2" id="KW-1185">Reference proteome</keyword>
<dbReference type="EMBL" id="NILF01000067">
    <property type="protein sequence ID" value="TWL33838.1"/>
    <property type="molecule type" value="Genomic_DNA"/>
</dbReference>
<evidence type="ECO:0000313" key="2">
    <source>
        <dbReference type="Proteomes" id="UP000429980"/>
    </source>
</evidence>
<dbReference type="Proteomes" id="UP000429980">
    <property type="component" value="Unassembled WGS sequence"/>
</dbReference>